<gene>
    <name evidence="8" type="ORF">SCUCBS95973_000750</name>
</gene>
<name>A0ABP0ASV8_9PEZI</name>
<comment type="caution">
    <text evidence="8">The sequence shown here is derived from an EMBL/GenBank/DDBJ whole genome shotgun (WGS) entry which is preliminary data.</text>
</comment>
<dbReference type="PANTHER" id="PTHR43033:SF1">
    <property type="entry name" value="TRNA(ILE)-LYSIDINE SYNTHASE-RELATED"/>
    <property type="match status" value="1"/>
</dbReference>
<keyword evidence="5" id="KW-0067">ATP-binding</keyword>
<dbReference type="SUPFAM" id="SSF52402">
    <property type="entry name" value="Adenine nucleotide alpha hydrolases-like"/>
    <property type="match status" value="1"/>
</dbReference>
<evidence type="ECO:0000256" key="3">
    <source>
        <dbReference type="ARBA" id="ARBA00022694"/>
    </source>
</evidence>
<reference evidence="8 9" key="1">
    <citation type="submission" date="2024-01" db="EMBL/GenBank/DDBJ databases">
        <authorList>
            <person name="Allen C."/>
            <person name="Tagirdzhanova G."/>
        </authorList>
    </citation>
    <scope>NUCLEOTIDE SEQUENCE [LARGE SCALE GENOMIC DNA]</scope>
</reference>
<dbReference type="EMBL" id="CAWUHB010000003">
    <property type="protein sequence ID" value="CAK7210354.1"/>
    <property type="molecule type" value="Genomic_DNA"/>
</dbReference>
<dbReference type="CDD" id="cd01992">
    <property type="entry name" value="TilS_N"/>
    <property type="match status" value="1"/>
</dbReference>
<keyword evidence="9" id="KW-1185">Reference proteome</keyword>
<dbReference type="PANTHER" id="PTHR43033">
    <property type="entry name" value="TRNA(ILE)-LYSIDINE SYNTHASE-RELATED"/>
    <property type="match status" value="1"/>
</dbReference>
<evidence type="ECO:0000256" key="5">
    <source>
        <dbReference type="ARBA" id="ARBA00022840"/>
    </source>
</evidence>
<keyword evidence="4" id="KW-0547">Nucleotide-binding</keyword>
<evidence type="ECO:0000256" key="2">
    <source>
        <dbReference type="ARBA" id="ARBA00022598"/>
    </source>
</evidence>
<dbReference type="InterPro" id="IPR012094">
    <property type="entry name" value="tRNA_Ile_lys_synt"/>
</dbReference>
<comment type="catalytic activity">
    <reaction evidence="6">
        <text>cytidine(34) in tRNA(Ile2) + L-lysine + ATP = lysidine(34) in tRNA(Ile2) + AMP + diphosphate + H(+)</text>
        <dbReference type="Rhea" id="RHEA:43744"/>
        <dbReference type="Rhea" id="RHEA-COMP:10625"/>
        <dbReference type="Rhea" id="RHEA-COMP:10670"/>
        <dbReference type="ChEBI" id="CHEBI:15378"/>
        <dbReference type="ChEBI" id="CHEBI:30616"/>
        <dbReference type="ChEBI" id="CHEBI:32551"/>
        <dbReference type="ChEBI" id="CHEBI:33019"/>
        <dbReference type="ChEBI" id="CHEBI:82748"/>
        <dbReference type="ChEBI" id="CHEBI:83665"/>
        <dbReference type="ChEBI" id="CHEBI:456215"/>
        <dbReference type="EC" id="6.3.4.19"/>
    </reaction>
</comment>
<accession>A0ABP0ASV8</accession>
<sequence length="874" mass="97852">MHPVLHRIAQPIAIHEFIDALHAAAPPRFPHGRAPSTRRVGLAISGGVDSMALAYLCAEALKVEPHLRISDTPTSGFTALVVDHGLREGSADEAAAVGKALTRMGHRAHIFPLRWPGRSGAKNAPPSTSALETNARRLRYRCLGMQLAYMRIVSLLLAHHEDDQYETILMRLLSGYGLNGGIRGLRGMRVAGDLPECHGIYGANQSGFLDEQRLQLPYVMLRPDRGERMHMLKAFRKEMQAAAAAELQTALEGGGISTGDTLSLSPTDMGLDVDDDSYDYSYGRAYGYGYGYNYNNYNHTSGTMRRPWQQPFADLPWPASQNAPPPLAAMETEDMGVMAYRPLLQFPKDRLVATCLANNVPWFEDHTNADPTLTMRNALRHVARNHTLPVALQKPAILQLAARCDQQARQHEAEARRLLMRHGAVERFTPNVGTIMVRLPRMQGWARQRPGRKRARTSPARTTRPTDWYAVASLEKRRRYLRTIAGLVVQKLLSFVTPEANVAPISQLQSVINTLFPELVDPTEPPRDSAAIPSNPKSFIMCGVHFMPVREKASEAPGGSSSPRHEREPVRSWYLARAPHSAAERGRHDASGALVSPLAVWFPGKSIAQRWNKHPKQWAWSKWTRWRLYDGRFWVRTRTRLPVHVVLQPFDEAHSKPFREALASTSTSSSSNSSQPQLMDLLATLKAHAPGKVRYTLPALYVSSDIAWALEGGPYWPDVDAAEKAWAVRAHERQQIVSGDYVGEGDADEAILIDTRHYRDYYSTHPPVYRPTGLGRRDDLFMWERHLRVYERAQHQRQLAESEGADGAAASQPSQAQRTVNRLLALPTLGVHIPGIEDWLQSEVRYRKVDTEVVESGQAAAFERMYEKGHLASW</sequence>
<dbReference type="EC" id="6.3.4.19" evidence="1"/>
<dbReference type="HAMAP" id="MF_01161">
    <property type="entry name" value="tRNA_Ile_lys_synt"/>
    <property type="match status" value="1"/>
</dbReference>
<dbReference type="InterPro" id="IPR011063">
    <property type="entry name" value="TilS/TtcA_N"/>
</dbReference>
<evidence type="ECO:0000259" key="7">
    <source>
        <dbReference type="Pfam" id="PF01171"/>
    </source>
</evidence>
<dbReference type="Gene3D" id="3.40.50.620">
    <property type="entry name" value="HUPs"/>
    <property type="match status" value="1"/>
</dbReference>
<dbReference type="InterPro" id="IPR014729">
    <property type="entry name" value="Rossmann-like_a/b/a_fold"/>
</dbReference>
<dbReference type="Pfam" id="PF01171">
    <property type="entry name" value="ATP_bind_3"/>
    <property type="match status" value="2"/>
</dbReference>
<evidence type="ECO:0000313" key="9">
    <source>
        <dbReference type="Proteomes" id="UP001642405"/>
    </source>
</evidence>
<keyword evidence="2" id="KW-0436">Ligase</keyword>
<evidence type="ECO:0000256" key="4">
    <source>
        <dbReference type="ARBA" id="ARBA00022741"/>
    </source>
</evidence>
<dbReference type="Gene3D" id="1.10.10.1360">
    <property type="entry name" value="tRNA (Ile)-lysidine synthase"/>
    <property type="match status" value="1"/>
</dbReference>
<feature type="domain" description="tRNA(Ile)-lysidine/2-thiocytidine synthase N-terminal" evidence="7">
    <location>
        <begin position="327"/>
        <end position="381"/>
    </location>
</feature>
<feature type="domain" description="tRNA(Ile)-lysidine/2-thiocytidine synthase N-terminal" evidence="7">
    <location>
        <begin position="40"/>
        <end position="180"/>
    </location>
</feature>
<protein>
    <recommendedName>
        <fullName evidence="1">tRNA(Ile)-lysidine synthetase</fullName>
        <ecNumber evidence="1">6.3.4.19</ecNumber>
    </recommendedName>
</protein>
<evidence type="ECO:0000256" key="1">
    <source>
        <dbReference type="ARBA" id="ARBA00013267"/>
    </source>
</evidence>
<dbReference type="Proteomes" id="UP001642405">
    <property type="component" value="Unassembled WGS sequence"/>
</dbReference>
<proteinExistence type="inferred from homology"/>
<evidence type="ECO:0000313" key="8">
    <source>
        <dbReference type="EMBL" id="CAK7210354.1"/>
    </source>
</evidence>
<evidence type="ECO:0000256" key="6">
    <source>
        <dbReference type="ARBA" id="ARBA00048539"/>
    </source>
</evidence>
<keyword evidence="3" id="KW-0819">tRNA processing</keyword>
<dbReference type="InterPro" id="IPR012795">
    <property type="entry name" value="tRNA_Ile_lys_synt_N"/>
</dbReference>
<organism evidence="8 9">
    <name type="scientific">Sporothrix curviconia</name>
    <dbReference type="NCBI Taxonomy" id="1260050"/>
    <lineage>
        <taxon>Eukaryota</taxon>
        <taxon>Fungi</taxon>
        <taxon>Dikarya</taxon>
        <taxon>Ascomycota</taxon>
        <taxon>Pezizomycotina</taxon>
        <taxon>Sordariomycetes</taxon>
        <taxon>Sordariomycetidae</taxon>
        <taxon>Ophiostomatales</taxon>
        <taxon>Ophiostomataceae</taxon>
        <taxon>Sporothrix</taxon>
    </lineage>
</organism>